<dbReference type="STRING" id="225324.SAMN02745126_03212"/>
<protein>
    <submittedName>
        <fullName evidence="1">Uncharacterized protein</fullName>
    </submittedName>
</protein>
<dbReference type="RefSeq" id="WP_085934910.1">
    <property type="nucleotide sequence ID" value="NZ_FUWJ01000003.1"/>
</dbReference>
<sequence>MSYDLYLKPRSGTITEGQMLDYFRAQPNYTIESGQAFYENQSTGVYFWFDKHEAEPDSPDSSYAVAFGVNFFRPSFFIYEAELEVAAFVREFDCVVLDPQSHGMGEGEYRRNELISGWNHGNEIAYRSVLTRQSQSGKRPSALPAEQLTRIWNWNYCRPILQHEQTRDLFVPAIIFILIDGRLATMAVWPDCIPAILPKVDYLLIEREKFAPRRLFSKAIDMVYLPWNEALPDLGRHSSPHEGEAVSLNYDDQPADVVAFVSSLVPRSHTVSGVAMAEVLDRELVEKVLYTS</sequence>
<gene>
    <name evidence="1" type="ORF">SAMN02745126_03212</name>
</gene>
<organism evidence="1 2">
    <name type="scientific">Enhydrobacter aerosaccus</name>
    <dbReference type="NCBI Taxonomy" id="225324"/>
    <lineage>
        <taxon>Bacteria</taxon>
        <taxon>Pseudomonadati</taxon>
        <taxon>Pseudomonadota</taxon>
        <taxon>Alphaproteobacteria</taxon>
        <taxon>Hyphomicrobiales</taxon>
        <taxon>Enhydrobacter</taxon>
    </lineage>
</organism>
<evidence type="ECO:0000313" key="1">
    <source>
        <dbReference type="EMBL" id="SKA02802.1"/>
    </source>
</evidence>
<dbReference type="EMBL" id="FUWJ01000003">
    <property type="protein sequence ID" value="SKA02802.1"/>
    <property type="molecule type" value="Genomic_DNA"/>
</dbReference>
<dbReference type="Proteomes" id="UP000190092">
    <property type="component" value="Unassembled WGS sequence"/>
</dbReference>
<dbReference type="OrthoDB" id="7059410at2"/>
<accession>A0A1T4QGH9</accession>
<proteinExistence type="predicted"/>
<name>A0A1T4QGH9_9HYPH</name>
<dbReference type="AlphaFoldDB" id="A0A1T4QGH9"/>
<keyword evidence="2" id="KW-1185">Reference proteome</keyword>
<evidence type="ECO:0000313" key="2">
    <source>
        <dbReference type="Proteomes" id="UP000190092"/>
    </source>
</evidence>
<reference evidence="2" key="1">
    <citation type="submission" date="2017-02" db="EMBL/GenBank/DDBJ databases">
        <authorList>
            <person name="Varghese N."/>
            <person name="Submissions S."/>
        </authorList>
    </citation>
    <scope>NUCLEOTIDE SEQUENCE [LARGE SCALE GENOMIC DNA]</scope>
    <source>
        <strain evidence="2">ATCC 27094</strain>
    </source>
</reference>